<evidence type="ECO:0000256" key="3">
    <source>
        <dbReference type="ARBA" id="ARBA00022692"/>
    </source>
</evidence>
<evidence type="ECO:0000256" key="6">
    <source>
        <dbReference type="ARBA" id="ARBA00023136"/>
    </source>
</evidence>
<dbReference type="PANTHER" id="PTHR24270">
    <property type="entry name" value="LOW-DENSITY LIPOPROTEIN RECEPTOR-RELATED"/>
    <property type="match status" value="1"/>
</dbReference>
<dbReference type="RefSeq" id="XP_035876297.1">
    <property type="nucleotide sequence ID" value="XM_036020404.1"/>
</dbReference>
<keyword evidence="4" id="KW-0677">Repeat</keyword>
<evidence type="ECO:0000256" key="2">
    <source>
        <dbReference type="ARBA" id="ARBA00004308"/>
    </source>
</evidence>
<dbReference type="PROSITE" id="PS01209">
    <property type="entry name" value="LDLRA_1"/>
    <property type="match status" value="1"/>
</dbReference>
<keyword evidence="3 10" id="KW-0812">Transmembrane</keyword>
<dbReference type="InterPro" id="IPR057430">
    <property type="entry name" value="LDLRAD1_C"/>
</dbReference>
<dbReference type="Gene3D" id="4.10.400.10">
    <property type="entry name" value="Low-density Lipoprotein Receptor"/>
    <property type="match status" value="1"/>
</dbReference>
<dbReference type="InterPro" id="IPR002172">
    <property type="entry name" value="LDrepeatLR_classA_rpt"/>
</dbReference>
<organism evidence="12 13">
    <name type="scientific">Phyllostomus discolor</name>
    <name type="common">pale spear-nosed bat</name>
    <dbReference type="NCBI Taxonomy" id="89673"/>
    <lineage>
        <taxon>Eukaryota</taxon>
        <taxon>Metazoa</taxon>
        <taxon>Chordata</taxon>
        <taxon>Craniata</taxon>
        <taxon>Vertebrata</taxon>
        <taxon>Euteleostomi</taxon>
        <taxon>Mammalia</taxon>
        <taxon>Eutheria</taxon>
        <taxon>Laurasiatheria</taxon>
        <taxon>Chiroptera</taxon>
        <taxon>Yangochiroptera</taxon>
        <taxon>Phyllostomidae</taxon>
        <taxon>Phyllostominae</taxon>
        <taxon>Phyllostomus</taxon>
    </lineage>
</organism>
<dbReference type="Proteomes" id="UP000504628">
    <property type="component" value="Chromosome 3"/>
</dbReference>
<evidence type="ECO:0000256" key="5">
    <source>
        <dbReference type="ARBA" id="ARBA00022989"/>
    </source>
</evidence>
<dbReference type="GO" id="GO:0012505">
    <property type="term" value="C:endomembrane system"/>
    <property type="evidence" value="ECO:0007669"/>
    <property type="project" value="UniProtKB-SubCell"/>
</dbReference>
<keyword evidence="5 10" id="KW-1133">Transmembrane helix</keyword>
<dbReference type="PROSITE" id="PS50068">
    <property type="entry name" value="LDLRA_2"/>
    <property type="match status" value="2"/>
</dbReference>
<sequence>MPSPRVHPQSQGTEVSSVSSAKEVPSDLERKKEQCWPPTRQCLWITCMAFLVLGVLAAVIGLGITFGIPGKPASWPYRQCKTASQHPGFLCEDLETCLPPSLLCNGKLDCSHGEDESAAFCGQMPSSLPQNLIFKCPNQETWTYVDKVCDTRNDCGDCSDESVLQCPKCPGWRCETVFFADCACIPRTRCRNGIQDCADWSDEKLCE</sequence>
<dbReference type="OrthoDB" id="2019384at2759"/>
<dbReference type="SUPFAM" id="SSF57424">
    <property type="entry name" value="LDL receptor-like module"/>
    <property type="match status" value="1"/>
</dbReference>
<dbReference type="GeneID" id="114491804"/>
<dbReference type="GO" id="GO:0005886">
    <property type="term" value="C:plasma membrane"/>
    <property type="evidence" value="ECO:0007669"/>
    <property type="project" value="TreeGrafter"/>
</dbReference>
<dbReference type="InterPro" id="IPR023415">
    <property type="entry name" value="LDLR_class-A_CS"/>
</dbReference>
<accession>A0A7E6DAR2</accession>
<proteinExistence type="predicted"/>
<evidence type="ECO:0000256" key="4">
    <source>
        <dbReference type="ARBA" id="ARBA00022737"/>
    </source>
</evidence>
<evidence type="ECO:0000313" key="13">
    <source>
        <dbReference type="RefSeq" id="XP_035876297.1"/>
    </source>
</evidence>
<evidence type="ECO:0000313" key="12">
    <source>
        <dbReference type="Proteomes" id="UP000504628"/>
    </source>
</evidence>
<dbReference type="Pfam" id="PF25241">
    <property type="entry name" value="LDLRAD1_C"/>
    <property type="match status" value="1"/>
</dbReference>
<feature type="compositionally biased region" description="Polar residues" evidence="9">
    <location>
        <begin position="8"/>
        <end position="20"/>
    </location>
</feature>
<evidence type="ECO:0000256" key="8">
    <source>
        <dbReference type="PROSITE-ProRule" id="PRU00124"/>
    </source>
</evidence>
<name>A0A7E6DAR2_9CHIR</name>
<keyword evidence="12" id="KW-1185">Reference proteome</keyword>
<dbReference type="GO" id="GO:0016192">
    <property type="term" value="P:vesicle-mediated transport"/>
    <property type="evidence" value="ECO:0007669"/>
    <property type="project" value="UniProtKB-ARBA"/>
</dbReference>
<feature type="region of interest" description="Disordered" evidence="9">
    <location>
        <begin position="1"/>
        <end position="25"/>
    </location>
</feature>
<dbReference type="InterPro" id="IPR050685">
    <property type="entry name" value="LDLR"/>
</dbReference>
<feature type="domain" description="LDLRAD1-like C-terminal" evidence="11">
    <location>
        <begin position="166"/>
        <end position="203"/>
    </location>
</feature>
<gene>
    <name evidence="13" type="primary">LOC114491804</name>
</gene>
<protein>
    <submittedName>
        <fullName evidence="13">Low-density lipoprotein receptor class A domain-containing protein 1-like isoform X1</fullName>
    </submittedName>
</protein>
<evidence type="ECO:0000256" key="10">
    <source>
        <dbReference type="SAM" id="Phobius"/>
    </source>
</evidence>
<comment type="caution">
    <text evidence="8">Lacks conserved residue(s) required for the propagation of feature annotation.</text>
</comment>
<dbReference type="PRINTS" id="PR00261">
    <property type="entry name" value="LDLRECEPTOR"/>
</dbReference>
<evidence type="ECO:0000256" key="9">
    <source>
        <dbReference type="SAM" id="MobiDB-lite"/>
    </source>
</evidence>
<reference evidence="13" key="1">
    <citation type="submission" date="2025-08" db="UniProtKB">
        <authorList>
            <consortium name="RefSeq"/>
        </authorList>
    </citation>
    <scope>IDENTIFICATION</scope>
    <source>
        <tissue evidence="13">Muscle</tissue>
    </source>
</reference>
<evidence type="ECO:0000259" key="11">
    <source>
        <dbReference type="Pfam" id="PF25241"/>
    </source>
</evidence>
<evidence type="ECO:0000256" key="1">
    <source>
        <dbReference type="ARBA" id="ARBA00004167"/>
    </source>
</evidence>
<keyword evidence="6 10" id="KW-0472">Membrane</keyword>
<feature type="transmembrane region" description="Helical" evidence="10">
    <location>
        <begin position="43"/>
        <end position="68"/>
    </location>
</feature>
<evidence type="ECO:0000256" key="7">
    <source>
        <dbReference type="ARBA" id="ARBA00023157"/>
    </source>
</evidence>
<comment type="subcellular location">
    <subcellularLocation>
        <location evidence="2">Endomembrane system</location>
    </subcellularLocation>
    <subcellularLocation>
        <location evidence="1">Membrane</location>
        <topology evidence="1">Single-pass membrane protein</topology>
    </subcellularLocation>
</comment>
<dbReference type="InParanoid" id="A0A7E6DAR2"/>
<dbReference type="InterPro" id="IPR036055">
    <property type="entry name" value="LDL_receptor-like_sf"/>
</dbReference>
<dbReference type="AlphaFoldDB" id="A0A7E6DAR2"/>
<dbReference type="KEGG" id="pdic:114491804"/>
<dbReference type="SMART" id="SM00192">
    <property type="entry name" value="LDLa"/>
    <property type="match status" value="3"/>
</dbReference>
<keyword evidence="7" id="KW-1015">Disulfide bond</keyword>